<name>T0ZNY9_9ZZZZ</name>
<keyword evidence="3" id="KW-0998">Cell outer membrane</keyword>
<dbReference type="Gene3D" id="2.40.170.20">
    <property type="entry name" value="TonB-dependent receptor, beta-barrel domain"/>
    <property type="match status" value="1"/>
</dbReference>
<evidence type="ECO:0000259" key="4">
    <source>
        <dbReference type="Pfam" id="PF00593"/>
    </source>
</evidence>
<dbReference type="EMBL" id="AUZX01010794">
    <property type="protein sequence ID" value="EQD46202.1"/>
    <property type="molecule type" value="Genomic_DNA"/>
</dbReference>
<accession>T0ZNY9</accession>
<keyword evidence="2" id="KW-0472">Membrane</keyword>
<evidence type="ECO:0000313" key="5">
    <source>
        <dbReference type="EMBL" id="EQD46202.1"/>
    </source>
</evidence>
<dbReference type="InterPro" id="IPR000531">
    <property type="entry name" value="Beta-barrel_TonB"/>
</dbReference>
<dbReference type="InterPro" id="IPR036942">
    <property type="entry name" value="Beta-barrel_TonB_sf"/>
</dbReference>
<protein>
    <recommendedName>
        <fullName evidence="4">TonB-dependent receptor-like beta-barrel domain-containing protein</fullName>
    </recommendedName>
</protein>
<proteinExistence type="predicted"/>
<dbReference type="SUPFAM" id="SSF56935">
    <property type="entry name" value="Porins"/>
    <property type="match status" value="1"/>
</dbReference>
<reference evidence="5" key="2">
    <citation type="journal article" date="2014" name="ISME J.">
        <title>Microbial stratification in low pH oxic and suboxic macroscopic growths along an acid mine drainage.</title>
        <authorList>
            <person name="Mendez-Garcia C."/>
            <person name="Mesa V."/>
            <person name="Sprenger R.R."/>
            <person name="Richter M."/>
            <person name="Diez M.S."/>
            <person name="Solano J."/>
            <person name="Bargiela R."/>
            <person name="Golyshina O.V."/>
            <person name="Manteca A."/>
            <person name="Ramos J.L."/>
            <person name="Gallego J.R."/>
            <person name="Llorente I."/>
            <person name="Martins Dos Santos V.A."/>
            <person name="Jensen O.N."/>
            <person name="Pelaez A.I."/>
            <person name="Sanchez J."/>
            <person name="Ferrer M."/>
        </authorList>
    </citation>
    <scope>NUCLEOTIDE SEQUENCE</scope>
</reference>
<evidence type="ECO:0000256" key="3">
    <source>
        <dbReference type="ARBA" id="ARBA00023237"/>
    </source>
</evidence>
<dbReference type="AlphaFoldDB" id="T0ZNY9"/>
<sequence>YVGSGGSVDTHSLAAYADYTWSFAPRWSLEAGARYTHESKTAIIQNYTYPNATFTTPNGVQANSRAAPRPTICRPG</sequence>
<feature type="non-terminal residue" evidence="5">
    <location>
        <position position="1"/>
    </location>
</feature>
<dbReference type="Pfam" id="PF00593">
    <property type="entry name" value="TonB_dep_Rec_b-barrel"/>
    <property type="match status" value="1"/>
</dbReference>
<gene>
    <name evidence="5" type="ORF">B1A_14696</name>
</gene>
<dbReference type="GO" id="GO:0009279">
    <property type="term" value="C:cell outer membrane"/>
    <property type="evidence" value="ECO:0007669"/>
    <property type="project" value="UniProtKB-SubCell"/>
</dbReference>
<reference evidence="5" key="1">
    <citation type="submission" date="2013-08" db="EMBL/GenBank/DDBJ databases">
        <authorList>
            <person name="Mendez C."/>
            <person name="Richter M."/>
            <person name="Ferrer M."/>
            <person name="Sanchez J."/>
        </authorList>
    </citation>
    <scope>NUCLEOTIDE SEQUENCE</scope>
</reference>
<comment type="caution">
    <text evidence="5">The sequence shown here is derived from an EMBL/GenBank/DDBJ whole genome shotgun (WGS) entry which is preliminary data.</text>
</comment>
<organism evidence="5">
    <name type="scientific">mine drainage metagenome</name>
    <dbReference type="NCBI Taxonomy" id="410659"/>
    <lineage>
        <taxon>unclassified sequences</taxon>
        <taxon>metagenomes</taxon>
        <taxon>ecological metagenomes</taxon>
    </lineage>
</organism>
<feature type="domain" description="TonB-dependent receptor-like beta-barrel" evidence="4">
    <location>
        <begin position="6"/>
        <end position="46"/>
    </location>
</feature>
<evidence type="ECO:0000256" key="2">
    <source>
        <dbReference type="ARBA" id="ARBA00023136"/>
    </source>
</evidence>
<evidence type="ECO:0000256" key="1">
    <source>
        <dbReference type="ARBA" id="ARBA00004442"/>
    </source>
</evidence>
<comment type="subcellular location">
    <subcellularLocation>
        <location evidence="1">Cell outer membrane</location>
    </subcellularLocation>
</comment>